<evidence type="ECO:0000313" key="2">
    <source>
        <dbReference type="Proteomes" id="UP001317870"/>
    </source>
</evidence>
<protein>
    <recommendedName>
        <fullName evidence="3">Regulator component</fullName>
    </recommendedName>
</protein>
<reference evidence="1 2" key="1">
    <citation type="submission" date="2022-11" db="EMBL/GenBank/DDBJ databases">
        <title>Genome Sequencing of Nocardia sp. ON39_IFM12276 and assembly.</title>
        <authorList>
            <person name="Shimojima M."/>
            <person name="Toyokawa M."/>
            <person name="Uesaka K."/>
        </authorList>
    </citation>
    <scope>NUCLEOTIDE SEQUENCE [LARGE SCALE GENOMIC DNA]</scope>
    <source>
        <strain evidence="1 2">IFM 12276</strain>
    </source>
</reference>
<evidence type="ECO:0000313" key="1">
    <source>
        <dbReference type="EMBL" id="BDU02622.1"/>
    </source>
</evidence>
<dbReference type="EMBL" id="AP026978">
    <property type="protein sequence ID" value="BDU02622.1"/>
    <property type="molecule type" value="Genomic_DNA"/>
</dbReference>
<dbReference type="Proteomes" id="UP001317870">
    <property type="component" value="Chromosome"/>
</dbReference>
<evidence type="ECO:0008006" key="3">
    <source>
        <dbReference type="Google" id="ProtNLM"/>
    </source>
</evidence>
<accession>A0ABM8D5D6</accession>
<proteinExistence type="predicted"/>
<organism evidence="1 2">
    <name type="scientific">Nocardia sputorum</name>
    <dbReference type="NCBI Taxonomy" id="2984338"/>
    <lineage>
        <taxon>Bacteria</taxon>
        <taxon>Bacillati</taxon>
        <taxon>Actinomycetota</taxon>
        <taxon>Actinomycetes</taxon>
        <taxon>Mycobacteriales</taxon>
        <taxon>Nocardiaceae</taxon>
        <taxon>Nocardia</taxon>
    </lineage>
</organism>
<dbReference type="RefSeq" id="WP_281875704.1">
    <property type="nucleotide sequence ID" value="NZ_AP026976.1"/>
</dbReference>
<keyword evidence="2" id="KW-1185">Reference proteome</keyword>
<gene>
    <name evidence="1" type="ORF">IFM12276_56500</name>
</gene>
<name>A0ABM8D5D6_9NOCA</name>
<sequence length="167" mass="18337">MDDSTQRVMAAREAVLKLVPSPWHREKFLAALGEWRGRPIQLVPVASTLLPGTLEPGRGTPCGLWLDCTDVDVFAYAAGTTDFHIDQIIAHETGHMVLDHNAGTAGLTGVRQLLPSIDPAMVRRVLGRSEFADDQEDEAELFADLLLSGVSRWRSSRPMRSFWGGEG</sequence>